<comment type="similarity">
    <text evidence="1">Belongs to the leucine-binding protein family.</text>
</comment>
<evidence type="ECO:0000313" key="5">
    <source>
        <dbReference type="EMBL" id="NML16656.1"/>
    </source>
</evidence>
<name>A0A848FCH1_9BURK</name>
<evidence type="ECO:0000256" key="1">
    <source>
        <dbReference type="ARBA" id="ARBA00010062"/>
    </source>
</evidence>
<dbReference type="PANTHER" id="PTHR30483:SF38">
    <property type="entry name" value="BLR7848 PROTEIN"/>
    <property type="match status" value="1"/>
</dbReference>
<evidence type="ECO:0000256" key="3">
    <source>
        <dbReference type="SAM" id="SignalP"/>
    </source>
</evidence>
<gene>
    <name evidence="5" type="ORF">HHL10_16865</name>
</gene>
<dbReference type="SUPFAM" id="SSF53822">
    <property type="entry name" value="Periplasmic binding protein-like I"/>
    <property type="match status" value="1"/>
</dbReference>
<protein>
    <submittedName>
        <fullName evidence="5">ABC transporter substrate-binding protein</fullName>
    </submittedName>
</protein>
<dbReference type="InterPro" id="IPR028082">
    <property type="entry name" value="Peripla_BP_I"/>
</dbReference>
<dbReference type="Proteomes" id="UP000574067">
    <property type="component" value="Unassembled WGS sequence"/>
</dbReference>
<evidence type="ECO:0000256" key="2">
    <source>
        <dbReference type="ARBA" id="ARBA00022729"/>
    </source>
</evidence>
<dbReference type="RefSeq" id="WP_169161559.1">
    <property type="nucleotide sequence ID" value="NZ_JABBFW010000011.1"/>
</dbReference>
<proteinExistence type="inferred from homology"/>
<keyword evidence="6" id="KW-1185">Reference proteome</keyword>
<keyword evidence="2 3" id="KW-0732">Signal</keyword>
<reference evidence="5 6" key="1">
    <citation type="submission" date="2020-04" db="EMBL/GenBank/DDBJ databases">
        <title>Azohydromonas sp. isolated from soil.</title>
        <authorList>
            <person name="Dahal R.H."/>
        </authorList>
    </citation>
    <scope>NUCLEOTIDE SEQUENCE [LARGE SCALE GENOMIC DNA]</scope>
    <source>
        <strain evidence="5 6">G-1-1-14</strain>
    </source>
</reference>
<feature type="chain" id="PRO_5032955040" evidence="3">
    <location>
        <begin position="23"/>
        <end position="386"/>
    </location>
</feature>
<dbReference type="PANTHER" id="PTHR30483">
    <property type="entry name" value="LEUCINE-SPECIFIC-BINDING PROTEIN"/>
    <property type="match status" value="1"/>
</dbReference>
<evidence type="ECO:0000259" key="4">
    <source>
        <dbReference type="Pfam" id="PF13458"/>
    </source>
</evidence>
<sequence length="386" mass="40378">MSKSFKLVAAAAALLAATLAQADINVGVTLSATGPAASLGIPEKNTVALMPKTIAGQKVNYIVLDDASDTTAAVSNARKLVSEHKVDVLLGSTTTPNSLAMIDVAAESQTPMISMAASARIVEPMDAKRKWVFKTPQNDIMMSLAIAEHMAAAGVQNVAFIGFSDAYGEGWYQEFSKAAALKKLKIVANERYARTDTSVTGQALKIMSARPDAVLIAGSGTPAALPQKTLKERGFNGKVYQTHGVANADFLRVGGKDVEGTLLPAGPVLVADQLPATHPVKKSAQAYVATYEAAHGKGSVSTFGAHAWDAGLLMAAAVPAALKKAQPGTPEFRSALRDALESSKEVAGAHGIFTMSANDHLGLDQRARVMVKIENGAWKYQPATQP</sequence>
<dbReference type="Gene3D" id="3.40.50.2300">
    <property type="match status" value="2"/>
</dbReference>
<dbReference type="CDD" id="cd06333">
    <property type="entry name" value="PBP1_ABC_RPA1789-like"/>
    <property type="match status" value="1"/>
</dbReference>
<feature type="domain" description="Leucine-binding protein" evidence="4">
    <location>
        <begin position="24"/>
        <end position="370"/>
    </location>
</feature>
<evidence type="ECO:0000313" key="6">
    <source>
        <dbReference type="Proteomes" id="UP000574067"/>
    </source>
</evidence>
<organism evidence="5 6">
    <name type="scientific">Azohydromonas caseinilytica</name>
    <dbReference type="NCBI Taxonomy" id="2728836"/>
    <lineage>
        <taxon>Bacteria</taxon>
        <taxon>Pseudomonadati</taxon>
        <taxon>Pseudomonadota</taxon>
        <taxon>Betaproteobacteria</taxon>
        <taxon>Burkholderiales</taxon>
        <taxon>Sphaerotilaceae</taxon>
        <taxon>Azohydromonas</taxon>
    </lineage>
</organism>
<dbReference type="Pfam" id="PF13458">
    <property type="entry name" value="Peripla_BP_6"/>
    <property type="match status" value="1"/>
</dbReference>
<comment type="caution">
    <text evidence="5">The sequence shown here is derived from an EMBL/GenBank/DDBJ whole genome shotgun (WGS) entry which is preliminary data.</text>
</comment>
<accession>A0A848FCH1</accession>
<feature type="signal peptide" evidence="3">
    <location>
        <begin position="1"/>
        <end position="22"/>
    </location>
</feature>
<dbReference type="EMBL" id="JABBFW010000011">
    <property type="protein sequence ID" value="NML16656.1"/>
    <property type="molecule type" value="Genomic_DNA"/>
</dbReference>
<dbReference type="InterPro" id="IPR051010">
    <property type="entry name" value="BCAA_transport"/>
</dbReference>
<dbReference type="AlphaFoldDB" id="A0A848FCH1"/>
<dbReference type="InterPro" id="IPR028081">
    <property type="entry name" value="Leu-bd"/>
</dbReference>